<comment type="caution">
    <text evidence="2">The sequence shown here is derived from an EMBL/GenBank/DDBJ whole genome shotgun (WGS) entry which is preliminary data.</text>
</comment>
<protein>
    <submittedName>
        <fullName evidence="2">Alpha-amylase</fullName>
    </submittedName>
</protein>
<evidence type="ECO:0000313" key="2">
    <source>
        <dbReference type="EMBL" id="TFH95790.1"/>
    </source>
</evidence>
<organism evidence="2 3">
    <name type="scientific">Porphyromonas levii</name>
    <dbReference type="NCBI Taxonomy" id="28114"/>
    <lineage>
        <taxon>Bacteria</taxon>
        <taxon>Pseudomonadati</taxon>
        <taxon>Bacteroidota</taxon>
        <taxon>Bacteroidia</taxon>
        <taxon>Bacteroidales</taxon>
        <taxon>Porphyromonadaceae</taxon>
        <taxon>Porphyromonas</taxon>
    </lineage>
</organism>
<sequence length="546" mass="61422">MKRISIYQVLPRLFGNLCSAPQPYGDYERNGSGKLNDFTPLRLEAIKDLGCTHIWYTGVIEHATKTAFGSSIPAHHPAIVKGEAGSPYAISDYYDIAPALASQPEERMAEFEALVERTHSAGLKVLIDFVPNHLSRTYRSDAKPEGIRDFGAEDDPTLAFSPQNNFYYLPQETLTLASAQGGEAVPYTEYPARATGNNVFSATPSRNDWYETVKLNYGIDLQGDWQSYFDPIPDTWQKMLDILCYWAAKGIDGFRCDMAELVPSPFWRWVIGEVRKRFPELLFIAEVYQPNRYEEYIEAGFDYLYDKVGLYDKLIQILKGSASTSEISGVLGEQERVKQHLLRFMENHDEQRLASDFVVGDGATAFPAMCATALIDGNPVMTYFGQELGERGMDQEGFSGLDGRTTIFDYWAIESVREWLEGKSFALRTQYQWLLHTAQLPIFAQGTLYDLTYTDRSLSERGLLVFLRALHHEVALVAINFGKESVALAITIPQHALGTLGISSGKVYRSTELNSNRTTFVTLSPDMHYALTAYPLTATIHHFTTL</sequence>
<evidence type="ECO:0000259" key="1">
    <source>
        <dbReference type="SMART" id="SM00642"/>
    </source>
</evidence>
<reference evidence="2 3" key="1">
    <citation type="submission" date="2019-03" db="EMBL/GenBank/DDBJ databases">
        <title>Porphyromonas levii Isolated from the Uterus of Dairy Cows.</title>
        <authorList>
            <person name="Francis A.M."/>
        </authorList>
    </citation>
    <scope>NUCLEOTIDE SEQUENCE [LARGE SCALE GENOMIC DNA]</scope>
    <source>
        <strain evidence="2 3">AF5678</strain>
    </source>
</reference>
<dbReference type="STRING" id="1122973.GCA_000379925_00836"/>
<dbReference type="EMBL" id="SPNC01000038">
    <property type="protein sequence ID" value="TFH95790.1"/>
    <property type="molecule type" value="Genomic_DNA"/>
</dbReference>
<dbReference type="CDD" id="cd11349">
    <property type="entry name" value="AmyAc_3"/>
    <property type="match status" value="1"/>
</dbReference>
<dbReference type="PANTHER" id="PTHR10357">
    <property type="entry name" value="ALPHA-AMYLASE FAMILY MEMBER"/>
    <property type="match status" value="1"/>
</dbReference>
<dbReference type="GO" id="GO:0004556">
    <property type="term" value="F:alpha-amylase activity"/>
    <property type="evidence" value="ECO:0007669"/>
    <property type="project" value="TreeGrafter"/>
</dbReference>
<dbReference type="InterPro" id="IPR006047">
    <property type="entry name" value="GH13_cat_dom"/>
</dbReference>
<dbReference type="SUPFAM" id="SSF51445">
    <property type="entry name" value="(Trans)glycosidases"/>
    <property type="match status" value="1"/>
</dbReference>
<accession>A0A4Y8WRY9</accession>
<dbReference type="PANTHER" id="PTHR10357:SF205">
    <property type="entry name" value="O-GLYCOSYL HYDROLASE FAMILY 13"/>
    <property type="match status" value="1"/>
</dbReference>
<dbReference type="GO" id="GO:0009313">
    <property type="term" value="P:oligosaccharide catabolic process"/>
    <property type="evidence" value="ECO:0007669"/>
    <property type="project" value="TreeGrafter"/>
</dbReference>
<dbReference type="AlphaFoldDB" id="A0A4Y8WRY9"/>
<evidence type="ECO:0000313" key="3">
    <source>
        <dbReference type="Proteomes" id="UP000297225"/>
    </source>
</evidence>
<dbReference type="OrthoDB" id="9805159at2"/>
<keyword evidence="3" id="KW-1185">Reference proteome</keyword>
<gene>
    <name evidence="2" type="ORF">E4P47_03750</name>
</gene>
<feature type="domain" description="Glycosyl hydrolase family 13 catalytic" evidence="1">
    <location>
        <begin position="8"/>
        <end position="405"/>
    </location>
</feature>
<dbReference type="InterPro" id="IPR017853">
    <property type="entry name" value="GH"/>
</dbReference>
<dbReference type="Proteomes" id="UP000297225">
    <property type="component" value="Unassembled WGS sequence"/>
</dbReference>
<dbReference type="Pfam" id="PF00128">
    <property type="entry name" value="Alpha-amylase"/>
    <property type="match status" value="1"/>
</dbReference>
<dbReference type="RefSeq" id="WP_134849058.1">
    <property type="nucleotide sequence ID" value="NZ_CP197400.1"/>
</dbReference>
<dbReference type="GeneID" id="66796506"/>
<dbReference type="SMART" id="SM00642">
    <property type="entry name" value="Aamy"/>
    <property type="match status" value="1"/>
</dbReference>
<name>A0A4Y8WRY9_9PORP</name>
<proteinExistence type="predicted"/>
<dbReference type="Gene3D" id="3.20.20.80">
    <property type="entry name" value="Glycosidases"/>
    <property type="match status" value="2"/>
</dbReference>